<dbReference type="Proteomes" id="UP000247591">
    <property type="component" value="Unassembled WGS sequence"/>
</dbReference>
<dbReference type="InterPro" id="IPR050109">
    <property type="entry name" value="HTH-type_TetR-like_transc_reg"/>
</dbReference>
<sequence length="193" mass="22047">MSDKYDANRDRVLRVAAELFAKSGYHGTGITDLGTAVGLGRGALYHYIGSKETILYEISSRQLAQMNTVADELALTEADAEKRLRGLARALMRNIATHRAEWTVFFREYHALTDERRDRIIAGRERYESHWRNALDQGVRDGQFRSLPRLMVKGVLGMFNYSYLWITLDGAESPEEIADDFLDSIIIGMRLRE</sequence>
<accession>A0A318RFH2</accession>
<dbReference type="AlphaFoldDB" id="A0A318RFH2"/>
<dbReference type="Gene3D" id="1.10.357.10">
    <property type="entry name" value="Tetracycline Repressor, domain 2"/>
    <property type="match status" value="1"/>
</dbReference>
<evidence type="ECO:0000259" key="6">
    <source>
        <dbReference type="PROSITE" id="PS50977"/>
    </source>
</evidence>
<dbReference type="RefSeq" id="WP_110472920.1">
    <property type="nucleotide sequence ID" value="NZ_QJSP01000029.1"/>
</dbReference>
<feature type="DNA-binding region" description="H-T-H motif" evidence="5">
    <location>
        <begin position="29"/>
        <end position="48"/>
    </location>
</feature>
<evidence type="ECO:0000256" key="1">
    <source>
        <dbReference type="ARBA" id="ARBA00022491"/>
    </source>
</evidence>
<dbReference type="Pfam" id="PF17932">
    <property type="entry name" value="TetR_C_24"/>
    <property type="match status" value="1"/>
</dbReference>
<evidence type="ECO:0000256" key="4">
    <source>
        <dbReference type="ARBA" id="ARBA00023163"/>
    </source>
</evidence>
<keyword evidence="8" id="KW-1185">Reference proteome</keyword>
<keyword evidence="4" id="KW-0804">Transcription</keyword>
<dbReference type="InterPro" id="IPR041490">
    <property type="entry name" value="KstR2_TetR_C"/>
</dbReference>
<evidence type="ECO:0000313" key="7">
    <source>
        <dbReference type="EMBL" id="PYE11868.1"/>
    </source>
</evidence>
<dbReference type="SUPFAM" id="SSF48498">
    <property type="entry name" value="Tetracyclin repressor-like, C-terminal domain"/>
    <property type="match status" value="1"/>
</dbReference>
<evidence type="ECO:0000313" key="8">
    <source>
        <dbReference type="Proteomes" id="UP000247591"/>
    </source>
</evidence>
<keyword evidence="2" id="KW-0805">Transcription regulation</keyword>
<keyword evidence="3 5" id="KW-0238">DNA-binding</keyword>
<dbReference type="SUPFAM" id="SSF46689">
    <property type="entry name" value="Homeodomain-like"/>
    <property type="match status" value="1"/>
</dbReference>
<gene>
    <name evidence="7" type="ORF">DFR67_12935</name>
</gene>
<evidence type="ECO:0000256" key="5">
    <source>
        <dbReference type="PROSITE-ProRule" id="PRU00335"/>
    </source>
</evidence>
<feature type="domain" description="HTH tetR-type" evidence="6">
    <location>
        <begin position="6"/>
        <end position="66"/>
    </location>
</feature>
<dbReference type="Gene3D" id="1.10.10.60">
    <property type="entry name" value="Homeodomain-like"/>
    <property type="match status" value="1"/>
</dbReference>
<dbReference type="OrthoDB" id="9779746at2"/>
<dbReference type="PRINTS" id="PR00455">
    <property type="entry name" value="HTHTETR"/>
</dbReference>
<dbReference type="Pfam" id="PF00440">
    <property type="entry name" value="TetR_N"/>
    <property type="match status" value="1"/>
</dbReference>
<evidence type="ECO:0000256" key="2">
    <source>
        <dbReference type="ARBA" id="ARBA00023015"/>
    </source>
</evidence>
<name>A0A318RFH2_WILLI</name>
<dbReference type="EMBL" id="QJSP01000029">
    <property type="protein sequence ID" value="PYE11868.1"/>
    <property type="molecule type" value="Genomic_DNA"/>
</dbReference>
<organism evidence="7 8">
    <name type="scientific">Williamsia limnetica</name>
    <dbReference type="NCBI Taxonomy" id="882452"/>
    <lineage>
        <taxon>Bacteria</taxon>
        <taxon>Bacillati</taxon>
        <taxon>Actinomycetota</taxon>
        <taxon>Actinomycetes</taxon>
        <taxon>Mycobacteriales</taxon>
        <taxon>Nocardiaceae</taxon>
        <taxon>Williamsia</taxon>
    </lineage>
</organism>
<keyword evidence="1" id="KW-0678">Repressor</keyword>
<dbReference type="PANTHER" id="PTHR30055:SF175">
    <property type="entry name" value="HTH-TYPE TRANSCRIPTIONAL REPRESSOR KSTR2"/>
    <property type="match status" value="1"/>
</dbReference>
<reference evidence="7 8" key="1">
    <citation type="submission" date="2018-06" db="EMBL/GenBank/DDBJ databases">
        <title>Genomic Encyclopedia of Type Strains, Phase IV (KMG-IV): sequencing the most valuable type-strain genomes for metagenomic binning, comparative biology and taxonomic classification.</title>
        <authorList>
            <person name="Goeker M."/>
        </authorList>
    </citation>
    <scope>NUCLEOTIDE SEQUENCE [LARGE SCALE GENOMIC DNA]</scope>
    <source>
        <strain evidence="7 8">DSM 45521</strain>
    </source>
</reference>
<dbReference type="InterPro" id="IPR009057">
    <property type="entry name" value="Homeodomain-like_sf"/>
</dbReference>
<dbReference type="InterPro" id="IPR036271">
    <property type="entry name" value="Tet_transcr_reg_TetR-rel_C_sf"/>
</dbReference>
<dbReference type="InterPro" id="IPR001647">
    <property type="entry name" value="HTH_TetR"/>
</dbReference>
<dbReference type="PANTHER" id="PTHR30055">
    <property type="entry name" value="HTH-TYPE TRANSCRIPTIONAL REGULATOR RUTR"/>
    <property type="match status" value="1"/>
</dbReference>
<dbReference type="GO" id="GO:0000976">
    <property type="term" value="F:transcription cis-regulatory region binding"/>
    <property type="evidence" value="ECO:0007669"/>
    <property type="project" value="TreeGrafter"/>
</dbReference>
<protein>
    <submittedName>
        <fullName evidence="7">TetR family transcriptional regulator</fullName>
    </submittedName>
</protein>
<comment type="caution">
    <text evidence="7">The sequence shown here is derived from an EMBL/GenBank/DDBJ whole genome shotgun (WGS) entry which is preliminary data.</text>
</comment>
<dbReference type="GO" id="GO:0003700">
    <property type="term" value="F:DNA-binding transcription factor activity"/>
    <property type="evidence" value="ECO:0007669"/>
    <property type="project" value="TreeGrafter"/>
</dbReference>
<evidence type="ECO:0000256" key="3">
    <source>
        <dbReference type="ARBA" id="ARBA00023125"/>
    </source>
</evidence>
<dbReference type="PROSITE" id="PS50977">
    <property type="entry name" value="HTH_TETR_2"/>
    <property type="match status" value="1"/>
</dbReference>
<proteinExistence type="predicted"/>